<dbReference type="Gene3D" id="3.30.70.100">
    <property type="match status" value="1"/>
</dbReference>
<name>A0A402AYX5_9CHLR</name>
<dbReference type="EMBL" id="BIFS01000002">
    <property type="protein sequence ID" value="GCE24311.1"/>
    <property type="molecule type" value="Genomic_DNA"/>
</dbReference>
<proteinExistence type="predicted"/>
<dbReference type="Proteomes" id="UP000287188">
    <property type="component" value="Unassembled WGS sequence"/>
</dbReference>
<evidence type="ECO:0000313" key="1">
    <source>
        <dbReference type="EMBL" id="GCE24311.1"/>
    </source>
</evidence>
<dbReference type="InterPro" id="IPR011008">
    <property type="entry name" value="Dimeric_a/b-barrel"/>
</dbReference>
<evidence type="ECO:0000313" key="2">
    <source>
        <dbReference type="Proteomes" id="UP000287188"/>
    </source>
</evidence>
<comment type="caution">
    <text evidence="1">The sequence shown here is derived from an EMBL/GenBank/DDBJ whole genome shotgun (WGS) entry which is preliminary data.</text>
</comment>
<protein>
    <recommendedName>
        <fullName evidence="3">ABM domain-containing protein</fullName>
    </recommendedName>
</protein>
<gene>
    <name evidence="1" type="ORF">KDK_81110</name>
</gene>
<sequence>MFIFYSIHFPHPEKEELLVQSMHEFGELMKKQPGIIFQAPYPFKDPEKGTLMGIAIWESQEAFQAALPNLQSVRQNSQSHEWEVKPPEVYLLNSAL</sequence>
<reference evidence="2" key="1">
    <citation type="submission" date="2018-12" db="EMBL/GenBank/DDBJ databases">
        <title>Tengunoibacter tsumagoiensis gen. nov., sp. nov., Dictyobacter kobayashii sp. nov., D. alpinus sp. nov., and D. joshuensis sp. nov. and description of Dictyobacteraceae fam. nov. within the order Ktedonobacterales isolated from Tengu-no-mugimeshi.</title>
        <authorList>
            <person name="Wang C.M."/>
            <person name="Zheng Y."/>
            <person name="Sakai Y."/>
            <person name="Toyoda A."/>
            <person name="Minakuchi Y."/>
            <person name="Abe K."/>
            <person name="Yokota A."/>
            <person name="Yabe S."/>
        </authorList>
    </citation>
    <scope>NUCLEOTIDE SEQUENCE [LARGE SCALE GENOMIC DNA]</scope>
    <source>
        <strain evidence="2">Uno11</strain>
    </source>
</reference>
<dbReference type="OrthoDB" id="7595390at2"/>
<evidence type="ECO:0008006" key="3">
    <source>
        <dbReference type="Google" id="ProtNLM"/>
    </source>
</evidence>
<accession>A0A402AYX5</accession>
<dbReference type="SUPFAM" id="SSF54909">
    <property type="entry name" value="Dimeric alpha+beta barrel"/>
    <property type="match status" value="1"/>
</dbReference>
<keyword evidence="2" id="KW-1185">Reference proteome</keyword>
<organism evidence="1 2">
    <name type="scientific">Dictyobacter kobayashii</name>
    <dbReference type="NCBI Taxonomy" id="2014872"/>
    <lineage>
        <taxon>Bacteria</taxon>
        <taxon>Bacillati</taxon>
        <taxon>Chloroflexota</taxon>
        <taxon>Ktedonobacteria</taxon>
        <taxon>Ktedonobacterales</taxon>
        <taxon>Dictyobacteraceae</taxon>
        <taxon>Dictyobacter</taxon>
    </lineage>
</organism>
<dbReference type="AlphaFoldDB" id="A0A402AYX5"/>
<dbReference type="RefSeq" id="WP_126557548.1">
    <property type="nucleotide sequence ID" value="NZ_BIFS01000002.1"/>
</dbReference>